<dbReference type="RefSeq" id="WP_193536687.1">
    <property type="nucleotide sequence ID" value="NZ_JADCKF010000003.1"/>
</dbReference>
<keyword evidence="3" id="KW-1185">Reference proteome</keyword>
<dbReference type="EMBL" id="JADCKF010000003">
    <property type="protein sequence ID" value="MBE5055259.1"/>
    <property type="molecule type" value="Genomic_DNA"/>
</dbReference>
<reference evidence="2 3" key="1">
    <citation type="submission" date="2020-10" db="EMBL/GenBank/DDBJ databases">
        <title>ChiBAC.</title>
        <authorList>
            <person name="Zenner C."/>
            <person name="Hitch T.C.A."/>
            <person name="Clavel T."/>
        </authorList>
    </citation>
    <scope>NUCLEOTIDE SEQUENCE [LARGE SCALE GENOMIC DNA]</scope>
    <source>
        <strain evidence="2 3">DSM 107456</strain>
    </source>
</reference>
<feature type="compositionally biased region" description="Basic and acidic residues" evidence="1">
    <location>
        <begin position="40"/>
        <end position="49"/>
    </location>
</feature>
<evidence type="ECO:0000313" key="3">
    <source>
        <dbReference type="Proteomes" id="UP000806211"/>
    </source>
</evidence>
<organism evidence="2 3">
    <name type="scientific">Pseudoflavonifractor gallinarum</name>
    <dbReference type="NCBI Taxonomy" id="2779352"/>
    <lineage>
        <taxon>Bacteria</taxon>
        <taxon>Bacillati</taxon>
        <taxon>Bacillota</taxon>
        <taxon>Clostridia</taxon>
        <taxon>Eubacteriales</taxon>
        <taxon>Oscillospiraceae</taxon>
        <taxon>Pseudoflavonifractor</taxon>
    </lineage>
</organism>
<name>A0ABR9R9B4_9FIRM</name>
<dbReference type="Proteomes" id="UP000806211">
    <property type="component" value="Unassembled WGS sequence"/>
</dbReference>
<accession>A0ABR9R9B4</accession>
<sequence>MTEKEKKLAADILDIFERLPEPQKHQLLGAAQGLDMSTKVQKEDEPKAS</sequence>
<protein>
    <submittedName>
        <fullName evidence="2">Uncharacterized protein</fullName>
    </submittedName>
</protein>
<comment type="caution">
    <text evidence="2">The sequence shown here is derived from an EMBL/GenBank/DDBJ whole genome shotgun (WGS) entry which is preliminary data.</text>
</comment>
<evidence type="ECO:0000313" key="2">
    <source>
        <dbReference type="EMBL" id="MBE5055259.1"/>
    </source>
</evidence>
<evidence type="ECO:0000256" key="1">
    <source>
        <dbReference type="SAM" id="MobiDB-lite"/>
    </source>
</evidence>
<feature type="region of interest" description="Disordered" evidence="1">
    <location>
        <begin position="29"/>
        <end position="49"/>
    </location>
</feature>
<proteinExistence type="predicted"/>
<gene>
    <name evidence="2" type="ORF">INF37_04510</name>
</gene>